<evidence type="ECO:0000313" key="2">
    <source>
        <dbReference type="Proteomes" id="UP000179242"/>
    </source>
</evidence>
<protein>
    <recommendedName>
        <fullName evidence="3">DUF2283 domain-containing protein</fullName>
    </recommendedName>
</protein>
<dbReference type="Pfam" id="PF10049">
    <property type="entry name" value="DUF2283"/>
    <property type="match status" value="1"/>
</dbReference>
<dbReference type="EMBL" id="MEUJ01000002">
    <property type="protein sequence ID" value="OGC40779.1"/>
    <property type="molecule type" value="Genomic_DNA"/>
</dbReference>
<evidence type="ECO:0000313" key="1">
    <source>
        <dbReference type="EMBL" id="OGC40779.1"/>
    </source>
</evidence>
<reference evidence="1 2" key="1">
    <citation type="journal article" date="2016" name="Nat. Commun.">
        <title>Thousands of microbial genomes shed light on interconnected biogeochemical processes in an aquifer system.</title>
        <authorList>
            <person name="Anantharaman K."/>
            <person name="Brown C.T."/>
            <person name="Hug L.A."/>
            <person name="Sharon I."/>
            <person name="Castelle C.J."/>
            <person name="Probst A.J."/>
            <person name="Thomas B.C."/>
            <person name="Singh A."/>
            <person name="Wilkins M.J."/>
            <person name="Karaoz U."/>
            <person name="Brodie E.L."/>
            <person name="Williams K.H."/>
            <person name="Hubbard S.S."/>
            <person name="Banfield J.F."/>
        </authorList>
    </citation>
    <scope>NUCLEOTIDE SEQUENCE [LARGE SCALE GENOMIC DNA]</scope>
</reference>
<organism evidence="1 2">
    <name type="scientific">candidate division WOR-1 bacterium RIFOXYC2_FULL_46_14</name>
    <dbReference type="NCBI Taxonomy" id="1802587"/>
    <lineage>
        <taxon>Bacteria</taxon>
        <taxon>Bacillati</taxon>
        <taxon>Saganbacteria</taxon>
    </lineage>
</organism>
<evidence type="ECO:0008006" key="3">
    <source>
        <dbReference type="Google" id="ProtNLM"/>
    </source>
</evidence>
<dbReference type="AlphaFoldDB" id="A0A1F4U7C2"/>
<comment type="caution">
    <text evidence="1">The sequence shown here is derived from an EMBL/GenBank/DDBJ whole genome shotgun (WGS) entry which is preliminary data.</text>
</comment>
<proteinExistence type="predicted"/>
<dbReference type="Proteomes" id="UP000179242">
    <property type="component" value="Unassembled WGS sequence"/>
</dbReference>
<gene>
    <name evidence="1" type="ORF">A2438_00570</name>
</gene>
<accession>A0A1F4U7C2</accession>
<dbReference type="InterPro" id="IPR019270">
    <property type="entry name" value="DUF2283"/>
</dbReference>
<sequence length="71" mass="8075">MMRISYNRKDDIATIELGRQKIDHAQEAENVIIHLSKDDDPVMLEILDASKFLTNLMKASMTSKTEKPVSV</sequence>
<name>A0A1F4U7C2_UNCSA</name>